<dbReference type="InterPro" id="IPR036390">
    <property type="entry name" value="WH_DNA-bd_sf"/>
</dbReference>
<name>A0A1H3GJ32_9BACI</name>
<dbReference type="Proteomes" id="UP000198935">
    <property type="component" value="Unassembled WGS sequence"/>
</dbReference>
<dbReference type="PANTHER" id="PTHR33164">
    <property type="entry name" value="TRANSCRIPTIONAL REGULATOR, MARR FAMILY"/>
    <property type="match status" value="1"/>
</dbReference>
<dbReference type="GO" id="GO:0006950">
    <property type="term" value="P:response to stress"/>
    <property type="evidence" value="ECO:0007669"/>
    <property type="project" value="TreeGrafter"/>
</dbReference>
<keyword evidence="4" id="KW-1185">Reference proteome</keyword>
<feature type="domain" description="HTH marR-type" evidence="2">
    <location>
        <begin position="1"/>
        <end position="131"/>
    </location>
</feature>
<keyword evidence="1 3" id="KW-0238">DNA-binding</keyword>
<evidence type="ECO:0000313" key="4">
    <source>
        <dbReference type="Proteomes" id="UP000198935"/>
    </source>
</evidence>
<dbReference type="AlphaFoldDB" id="A0A1H3GJ32"/>
<dbReference type="EMBL" id="FNPI01000001">
    <property type="protein sequence ID" value="SDY02514.1"/>
    <property type="molecule type" value="Genomic_DNA"/>
</dbReference>
<dbReference type="InterPro" id="IPR036388">
    <property type="entry name" value="WH-like_DNA-bd_sf"/>
</dbReference>
<protein>
    <submittedName>
        <fullName evidence="3">DNA-binding transcriptional regulator, MarR family</fullName>
    </submittedName>
</protein>
<sequence>MVTNIYRIAQGLRNKMEREVLADYGLSWTAFSLLYDLLVWNSLETKQLAKSSGVTKATVSNITNTLERKQLCYRSIDKKDKRKTFVTITEKGSQVMRELYPVFHQGEVELASSLTKEEQTRMAGLLRRVIRHSKL</sequence>
<dbReference type="Gene3D" id="1.10.10.10">
    <property type="entry name" value="Winged helix-like DNA-binding domain superfamily/Winged helix DNA-binding domain"/>
    <property type="match status" value="1"/>
</dbReference>
<dbReference type="SUPFAM" id="SSF46785">
    <property type="entry name" value="Winged helix' DNA-binding domain"/>
    <property type="match status" value="1"/>
</dbReference>
<proteinExistence type="predicted"/>
<dbReference type="STRING" id="1503961.SAMN05421736_101167"/>
<dbReference type="GO" id="GO:0003700">
    <property type="term" value="F:DNA-binding transcription factor activity"/>
    <property type="evidence" value="ECO:0007669"/>
    <property type="project" value="InterPro"/>
</dbReference>
<gene>
    <name evidence="3" type="ORF">SAMN05421736_101167</name>
</gene>
<dbReference type="PRINTS" id="PR00598">
    <property type="entry name" value="HTHMARR"/>
</dbReference>
<evidence type="ECO:0000256" key="1">
    <source>
        <dbReference type="ARBA" id="ARBA00023125"/>
    </source>
</evidence>
<dbReference type="PANTHER" id="PTHR33164:SF89">
    <property type="entry name" value="MARR FAMILY REGULATORY PROTEIN"/>
    <property type="match status" value="1"/>
</dbReference>
<evidence type="ECO:0000259" key="2">
    <source>
        <dbReference type="PROSITE" id="PS50995"/>
    </source>
</evidence>
<dbReference type="InterPro" id="IPR039422">
    <property type="entry name" value="MarR/SlyA-like"/>
</dbReference>
<organism evidence="3 4">
    <name type="scientific">Evansella caseinilytica</name>
    <dbReference type="NCBI Taxonomy" id="1503961"/>
    <lineage>
        <taxon>Bacteria</taxon>
        <taxon>Bacillati</taxon>
        <taxon>Bacillota</taxon>
        <taxon>Bacilli</taxon>
        <taxon>Bacillales</taxon>
        <taxon>Bacillaceae</taxon>
        <taxon>Evansella</taxon>
    </lineage>
</organism>
<evidence type="ECO:0000313" key="3">
    <source>
        <dbReference type="EMBL" id="SDY02514.1"/>
    </source>
</evidence>
<reference evidence="4" key="1">
    <citation type="submission" date="2016-10" db="EMBL/GenBank/DDBJ databases">
        <authorList>
            <person name="Varghese N."/>
            <person name="Submissions S."/>
        </authorList>
    </citation>
    <scope>NUCLEOTIDE SEQUENCE [LARGE SCALE GENOMIC DNA]</scope>
    <source>
        <strain evidence="4">SP</strain>
    </source>
</reference>
<dbReference type="PROSITE" id="PS50995">
    <property type="entry name" value="HTH_MARR_2"/>
    <property type="match status" value="1"/>
</dbReference>
<dbReference type="SMART" id="SM00347">
    <property type="entry name" value="HTH_MARR"/>
    <property type="match status" value="1"/>
</dbReference>
<dbReference type="GO" id="GO:0003677">
    <property type="term" value="F:DNA binding"/>
    <property type="evidence" value="ECO:0007669"/>
    <property type="project" value="UniProtKB-KW"/>
</dbReference>
<dbReference type="InterPro" id="IPR000835">
    <property type="entry name" value="HTH_MarR-typ"/>
</dbReference>
<dbReference type="Pfam" id="PF01047">
    <property type="entry name" value="MarR"/>
    <property type="match status" value="1"/>
</dbReference>
<accession>A0A1H3GJ32</accession>